<dbReference type="KEGG" id="dha:DEHA2F04928g"/>
<dbReference type="STRING" id="284592.Q6BMJ4"/>
<feature type="region of interest" description="Disordered" evidence="1">
    <location>
        <begin position="557"/>
        <end position="579"/>
    </location>
</feature>
<sequence>MKFGSNLNHLSIREWKWYNLDYNDLKYKIRILTQEDNYEISELYQDFVNNFNRINLFIETKNDELIRKVTFFEANFNRLLEESNINTIVKQINFDEIFYQTIEISVILKKLLKFITIQKIACRKIFKKLVKYYANKTEAGQFVSSLKDKLSRNERSFINFSLANLTGRLTLLFNSIKVERGNLCQFVNEKSHIPRCKRTSLISLFHNTDDLEFDYNISLKKNFSMSCLISADVNNLNELFLNLNIYLGFNNCNVDKESTRMSYTYLFNDNMNDEPCTIITHEDKKYSLIIACVGGLRKYSYCRIETDIADSLLKYLIDPSKNEVLDKLPTLYDDNLTKATIDSILNNKLSPKFRLICNRSRFSLSNEADLHQEPDTFHNPEDDYLITVDEGILTTSDINIVSSTSFDFDRTHFERFPINKLSIYTNDLNLSNFEDNLTSEINNHKISNKFQISYLKKLPTRIQKLVQIHSLNLFKNLDLYQYMLSCYMNVIPNDKYIDNHYSVLLNLDLFKSFENIENYRNTLDIETKLINSKSDQILRHQSSLKSLPDYYAKHTQPSERPLLSKSHQRNSLLSNNSSQTGLYTLHNSYSRENLNNSLTSHTSILNSDHSDEFDVDSELEYYDNNNIASMNYESGDSVINKVILTIIQLKRKAYGVSRDVESYGSTNERYNNYKKDPSIVIRSTFNEYQYQFERDFDKILSFFYFSLIFISLFISGVEIGIIYSILSSQSNFDRFPIVQNIWLILVIIIGLIVSSFLSLISLLLIFRRFHSCPKSHYLVITFGSFLIITSFFWCMFILFF</sequence>
<dbReference type="InterPro" id="IPR004331">
    <property type="entry name" value="SPX_dom"/>
</dbReference>
<dbReference type="GeneID" id="2903242"/>
<dbReference type="AlphaFoldDB" id="Q6BMJ4"/>
<dbReference type="RefSeq" id="XP_460577.2">
    <property type="nucleotide sequence ID" value="XM_460577.1"/>
</dbReference>
<evidence type="ECO:0000313" key="5">
    <source>
        <dbReference type="Proteomes" id="UP000000599"/>
    </source>
</evidence>
<dbReference type="Proteomes" id="UP000000599">
    <property type="component" value="Chromosome F"/>
</dbReference>
<keyword evidence="2" id="KW-0472">Membrane</keyword>
<feature type="transmembrane region" description="Helical" evidence="2">
    <location>
        <begin position="741"/>
        <end position="765"/>
    </location>
</feature>
<organism evidence="4 5">
    <name type="scientific">Debaryomyces hansenii (strain ATCC 36239 / CBS 767 / BCRC 21394 / JCM 1990 / NBRC 0083 / IGC 2968)</name>
    <name type="common">Yeast</name>
    <name type="synonym">Torulaspora hansenii</name>
    <dbReference type="NCBI Taxonomy" id="284592"/>
    <lineage>
        <taxon>Eukaryota</taxon>
        <taxon>Fungi</taxon>
        <taxon>Dikarya</taxon>
        <taxon>Ascomycota</taxon>
        <taxon>Saccharomycotina</taxon>
        <taxon>Pichiomycetes</taxon>
        <taxon>Debaryomycetaceae</taxon>
        <taxon>Debaryomyces</taxon>
    </lineage>
</organism>
<evidence type="ECO:0000256" key="1">
    <source>
        <dbReference type="SAM" id="MobiDB-lite"/>
    </source>
</evidence>
<evidence type="ECO:0000256" key="2">
    <source>
        <dbReference type="SAM" id="Phobius"/>
    </source>
</evidence>
<dbReference type="EMBL" id="CR382138">
    <property type="protein sequence ID" value="CAG88901.2"/>
    <property type="molecule type" value="Genomic_DNA"/>
</dbReference>
<dbReference type="CDD" id="cd14474">
    <property type="entry name" value="SPX_YDR089W"/>
    <property type="match status" value="1"/>
</dbReference>
<dbReference type="FunCoup" id="Q6BMJ4">
    <property type="interactions" value="32"/>
</dbReference>
<keyword evidence="2" id="KW-1133">Transmembrane helix</keyword>
<evidence type="ECO:0000259" key="3">
    <source>
        <dbReference type="PROSITE" id="PS51382"/>
    </source>
</evidence>
<feature type="domain" description="SPX" evidence="3">
    <location>
        <begin position="1"/>
        <end position="143"/>
    </location>
</feature>
<proteinExistence type="predicted"/>
<reference evidence="4 5" key="1">
    <citation type="journal article" date="2004" name="Nature">
        <title>Genome evolution in yeasts.</title>
        <authorList>
            <consortium name="Genolevures"/>
            <person name="Dujon B."/>
            <person name="Sherman D."/>
            <person name="Fischer G."/>
            <person name="Durrens P."/>
            <person name="Casaregola S."/>
            <person name="Lafontaine I."/>
            <person name="de Montigny J."/>
            <person name="Marck C."/>
            <person name="Neuveglise C."/>
            <person name="Talla E."/>
            <person name="Goffard N."/>
            <person name="Frangeul L."/>
            <person name="Aigle M."/>
            <person name="Anthouard V."/>
            <person name="Babour A."/>
            <person name="Barbe V."/>
            <person name="Barnay S."/>
            <person name="Blanchin S."/>
            <person name="Beckerich J.M."/>
            <person name="Beyne E."/>
            <person name="Bleykasten C."/>
            <person name="Boisrame A."/>
            <person name="Boyer J."/>
            <person name="Cattolico L."/>
            <person name="Confanioleri F."/>
            <person name="de Daruvar A."/>
            <person name="Despons L."/>
            <person name="Fabre E."/>
            <person name="Fairhead C."/>
            <person name="Ferry-Dumazet H."/>
            <person name="Groppi A."/>
            <person name="Hantraye F."/>
            <person name="Hennequin C."/>
            <person name="Jauniaux N."/>
            <person name="Joyet P."/>
            <person name="Kachouri R."/>
            <person name="Kerrest A."/>
            <person name="Koszul R."/>
            <person name="Lemaire M."/>
            <person name="Lesur I."/>
            <person name="Ma L."/>
            <person name="Muller H."/>
            <person name="Nicaud J.M."/>
            <person name="Nikolski M."/>
            <person name="Oztas S."/>
            <person name="Ozier-Kalogeropoulos O."/>
            <person name="Pellenz S."/>
            <person name="Potier S."/>
            <person name="Richard G.F."/>
            <person name="Straub M.L."/>
            <person name="Suleau A."/>
            <person name="Swennene D."/>
            <person name="Tekaia F."/>
            <person name="Wesolowski-Louvel M."/>
            <person name="Westhof E."/>
            <person name="Wirth B."/>
            <person name="Zeniou-Meyer M."/>
            <person name="Zivanovic I."/>
            <person name="Bolotin-Fukuhara M."/>
            <person name="Thierry A."/>
            <person name="Bouchier C."/>
            <person name="Caudron B."/>
            <person name="Scarpelli C."/>
            <person name="Gaillardin C."/>
            <person name="Weissenbach J."/>
            <person name="Wincker P."/>
            <person name="Souciet J.L."/>
        </authorList>
    </citation>
    <scope>NUCLEOTIDE SEQUENCE [LARGE SCALE GENOMIC DNA]</scope>
    <source>
        <strain evidence="5">ATCC 36239 / CBS 767 / BCRC 21394 / JCM 1990 / NBRC 0083 / IGC 2968</strain>
    </source>
</reference>
<dbReference type="PROSITE" id="PS51382">
    <property type="entry name" value="SPX"/>
    <property type="match status" value="1"/>
</dbReference>
<accession>Q6BMJ4</accession>
<keyword evidence="2" id="KW-0812">Transmembrane</keyword>
<dbReference type="OMA" id="IRYWNEF"/>
<dbReference type="InParanoid" id="Q6BMJ4"/>
<dbReference type="VEuPathDB" id="FungiDB:DEHA2F04928g"/>
<name>Q6BMJ4_DEBHA</name>
<keyword evidence="5" id="KW-1185">Reference proteome</keyword>
<evidence type="ECO:0000313" key="4">
    <source>
        <dbReference type="EMBL" id="CAG88901.2"/>
    </source>
</evidence>
<dbReference type="OrthoDB" id="5588846at2759"/>
<gene>
    <name evidence="4" type="ordered locus">DEHA2F04928g</name>
</gene>
<protein>
    <submittedName>
        <fullName evidence="4">DEHA2F04928p</fullName>
    </submittedName>
</protein>
<dbReference type="eggNOG" id="ENOG502SB0X">
    <property type="taxonomic scope" value="Eukaryota"/>
</dbReference>
<dbReference type="HOGENOM" id="CLU_333441_0_0_1"/>
<feature type="transmembrane region" description="Helical" evidence="2">
    <location>
        <begin position="777"/>
        <end position="799"/>
    </location>
</feature>
<feature type="transmembrane region" description="Helical" evidence="2">
    <location>
        <begin position="702"/>
        <end position="726"/>
    </location>
</feature>